<dbReference type="KEGG" id="smam:Mal15_65070"/>
<dbReference type="Proteomes" id="UP000321353">
    <property type="component" value="Chromosome"/>
</dbReference>
<dbReference type="RefSeq" id="WP_147871337.1">
    <property type="nucleotide sequence ID" value="NZ_CP036264.1"/>
</dbReference>
<sequence length="306" mass="34239">MSDVPAEDGYKNVLQTLGMVDDAEENLPFVQLGDVFFHSRECLLFAVVNASCDLQYVPNHIWRARNVKPRDARIRDRLDSILLVPGAFRIATHQPSSKLTTGLIQIDAEWLAIDWFPQQLISVPHGAIRNVFQERGYRHDCRLQMSRALELQQACFSHHSRVGLEVQPPLHRDVRIRLFANVGGALAEFGTEYNIGAIAFHSRQNRVVVLKYDALSHLRDAVAVMTSVAAAMSELQSCFFQLHKSPIVIPEKVVVTESVKTNVTALKILVGNSSNAISHFGISHGEPISRDKLNKKFSVVLAINEE</sequence>
<accession>A0A5B9MRG2</accession>
<dbReference type="AlphaFoldDB" id="A0A5B9MRG2"/>
<evidence type="ECO:0000313" key="1">
    <source>
        <dbReference type="EMBL" id="QEG02386.1"/>
    </source>
</evidence>
<organism evidence="1 2">
    <name type="scientific">Stieleria maiorica</name>
    <dbReference type="NCBI Taxonomy" id="2795974"/>
    <lineage>
        <taxon>Bacteria</taxon>
        <taxon>Pseudomonadati</taxon>
        <taxon>Planctomycetota</taxon>
        <taxon>Planctomycetia</taxon>
        <taxon>Pirellulales</taxon>
        <taxon>Pirellulaceae</taxon>
        <taxon>Stieleria</taxon>
    </lineage>
</organism>
<protein>
    <submittedName>
        <fullName evidence="1">Uncharacterized protein</fullName>
    </submittedName>
</protein>
<evidence type="ECO:0000313" key="2">
    <source>
        <dbReference type="Proteomes" id="UP000321353"/>
    </source>
</evidence>
<reference evidence="1 2" key="1">
    <citation type="submission" date="2019-02" db="EMBL/GenBank/DDBJ databases">
        <title>Planctomycetal bacteria perform biofilm scaping via a novel small molecule.</title>
        <authorList>
            <person name="Jeske O."/>
            <person name="Boedeker C."/>
            <person name="Wiegand S."/>
            <person name="Breitling P."/>
            <person name="Kallscheuer N."/>
            <person name="Jogler M."/>
            <person name="Rohde M."/>
            <person name="Petersen J."/>
            <person name="Medema M.H."/>
            <person name="Surup F."/>
            <person name="Jogler C."/>
        </authorList>
    </citation>
    <scope>NUCLEOTIDE SEQUENCE [LARGE SCALE GENOMIC DNA]</scope>
    <source>
        <strain evidence="1 2">Mal15</strain>
    </source>
</reference>
<name>A0A5B9MRG2_9BACT</name>
<dbReference type="EMBL" id="CP036264">
    <property type="protein sequence ID" value="QEG02386.1"/>
    <property type="molecule type" value="Genomic_DNA"/>
</dbReference>
<keyword evidence="2" id="KW-1185">Reference proteome</keyword>
<gene>
    <name evidence="1" type="ORF">Mal15_65070</name>
</gene>
<proteinExistence type="predicted"/>